<proteinExistence type="predicted"/>
<gene>
    <name evidence="1" type="ORF">DPMN_082065</name>
</gene>
<comment type="caution">
    <text evidence="1">The sequence shown here is derived from an EMBL/GenBank/DDBJ whole genome shotgun (WGS) entry which is preliminary data.</text>
</comment>
<dbReference type="AlphaFoldDB" id="A0A9D3Y703"/>
<evidence type="ECO:0000313" key="2">
    <source>
        <dbReference type="Proteomes" id="UP000828390"/>
    </source>
</evidence>
<sequence length="95" mass="10381">MMPCVFLGLPRKQFDELLARTSTLAESGFQRAAPVKARSGLLRSKYTDSGRPNKADIFSGSAPARRRQLLGVAIELSGNFDPTRHIPPDLLDKVG</sequence>
<keyword evidence="2" id="KW-1185">Reference proteome</keyword>
<dbReference type="EMBL" id="JAIWYP010000016">
    <property type="protein sequence ID" value="KAH3694625.1"/>
    <property type="molecule type" value="Genomic_DNA"/>
</dbReference>
<evidence type="ECO:0000313" key="1">
    <source>
        <dbReference type="EMBL" id="KAH3694625.1"/>
    </source>
</evidence>
<protein>
    <submittedName>
        <fullName evidence="1">Uncharacterized protein</fullName>
    </submittedName>
</protein>
<organism evidence="1 2">
    <name type="scientific">Dreissena polymorpha</name>
    <name type="common">Zebra mussel</name>
    <name type="synonym">Mytilus polymorpha</name>
    <dbReference type="NCBI Taxonomy" id="45954"/>
    <lineage>
        <taxon>Eukaryota</taxon>
        <taxon>Metazoa</taxon>
        <taxon>Spiralia</taxon>
        <taxon>Lophotrochozoa</taxon>
        <taxon>Mollusca</taxon>
        <taxon>Bivalvia</taxon>
        <taxon>Autobranchia</taxon>
        <taxon>Heteroconchia</taxon>
        <taxon>Euheterodonta</taxon>
        <taxon>Imparidentia</taxon>
        <taxon>Neoheterodontei</taxon>
        <taxon>Myida</taxon>
        <taxon>Dreissenoidea</taxon>
        <taxon>Dreissenidae</taxon>
        <taxon>Dreissena</taxon>
    </lineage>
</organism>
<reference evidence="1" key="2">
    <citation type="submission" date="2020-11" db="EMBL/GenBank/DDBJ databases">
        <authorList>
            <person name="McCartney M.A."/>
            <person name="Auch B."/>
            <person name="Kono T."/>
            <person name="Mallez S."/>
            <person name="Becker A."/>
            <person name="Gohl D.M."/>
            <person name="Silverstein K.A.T."/>
            <person name="Koren S."/>
            <person name="Bechman K.B."/>
            <person name="Herman A."/>
            <person name="Abrahante J.E."/>
            <person name="Garbe J."/>
        </authorList>
    </citation>
    <scope>NUCLEOTIDE SEQUENCE</scope>
    <source>
        <strain evidence="1">Duluth1</strain>
        <tissue evidence="1">Whole animal</tissue>
    </source>
</reference>
<name>A0A9D3Y703_DREPO</name>
<reference evidence="1" key="1">
    <citation type="journal article" date="2019" name="bioRxiv">
        <title>The Genome of the Zebra Mussel, Dreissena polymorpha: A Resource for Invasive Species Research.</title>
        <authorList>
            <person name="McCartney M.A."/>
            <person name="Auch B."/>
            <person name="Kono T."/>
            <person name="Mallez S."/>
            <person name="Zhang Y."/>
            <person name="Obille A."/>
            <person name="Becker A."/>
            <person name="Abrahante J.E."/>
            <person name="Garbe J."/>
            <person name="Badalamenti J.P."/>
            <person name="Herman A."/>
            <person name="Mangelson H."/>
            <person name="Liachko I."/>
            <person name="Sullivan S."/>
            <person name="Sone E.D."/>
            <person name="Koren S."/>
            <person name="Silverstein K.A.T."/>
            <person name="Beckman K.B."/>
            <person name="Gohl D.M."/>
        </authorList>
    </citation>
    <scope>NUCLEOTIDE SEQUENCE</scope>
    <source>
        <strain evidence="1">Duluth1</strain>
        <tissue evidence="1">Whole animal</tissue>
    </source>
</reference>
<accession>A0A9D3Y703</accession>
<dbReference type="Proteomes" id="UP000828390">
    <property type="component" value="Unassembled WGS sequence"/>
</dbReference>